<evidence type="ECO:0000256" key="12">
    <source>
        <dbReference type="RuleBase" id="RU000397"/>
    </source>
</evidence>
<accession>A0A1A9V5E8</accession>
<name>A0A1A9V5E8_GLOAU</name>
<dbReference type="GO" id="GO:0006006">
    <property type="term" value="P:glucose metabolic process"/>
    <property type="evidence" value="ECO:0007669"/>
    <property type="project" value="InterPro"/>
</dbReference>
<evidence type="ECO:0000256" key="1">
    <source>
        <dbReference type="ARBA" id="ARBA00004869"/>
    </source>
</evidence>
<dbReference type="VEuPathDB" id="VectorBase:GAUT026572"/>
<keyword evidence="10" id="KW-0547">Nucleotide-binding</keyword>
<dbReference type="CDD" id="cd05214">
    <property type="entry name" value="GAPDH_I_N"/>
    <property type="match status" value="1"/>
</dbReference>
<evidence type="ECO:0000256" key="6">
    <source>
        <dbReference type="ARBA" id="ARBA00023152"/>
    </source>
</evidence>
<dbReference type="STRING" id="7395.A0A1A9V5E8"/>
<proteinExistence type="inferred from homology"/>
<keyword evidence="5 10" id="KW-0520">NAD</keyword>
<dbReference type="PRINTS" id="PR00078">
    <property type="entry name" value="G3PDHDRGNASE"/>
</dbReference>
<dbReference type="InterPro" id="IPR020831">
    <property type="entry name" value="GlycerAld/Erythrose_P_DH"/>
</dbReference>
<evidence type="ECO:0000256" key="5">
    <source>
        <dbReference type="ARBA" id="ARBA00023027"/>
    </source>
</evidence>
<dbReference type="GO" id="GO:0005829">
    <property type="term" value="C:cytosol"/>
    <property type="evidence" value="ECO:0007669"/>
    <property type="project" value="TreeGrafter"/>
</dbReference>
<dbReference type="InterPro" id="IPR020830">
    <property type="entry name" value="GlycerAld_3-P_DH_AS"/>
</dbReference>
<evidence type="ECO:0000256" key="4">
    <source>
        <dbReference type="ARBA" id="ARBA00023002"/>
    </source>
</evidence>
<dbReference type="AlphaFoldDB" id="A0A1A9V5E8"/>
<comment type="pathway">
    <text evidence="1 13">Carbohydrate degradation; glycolysis; pyruvate from D-glyceraldehyde 3-phosphate: step 1/5.</text>
</comment>
<dbReference type="GO" id="GO:0019682">
    <property type="term" value="P:glyceraldehyde-3-phosphate metabolic process"/>
    <property type="evidence" value="ECO:0007669"/>
    <property type="project" value="UniProtKB-ARBA"/>
</dbReference>
<dbReference type="Proteomes" id="UP000078200">
    <property type="component" value="Unassembled WGS sequence"/>
</dbReference>
<keyword evidence="6 13" id="KW-0324">Glycolysis</keyword>
<evidence type="ECO:0000256" key="7">
    <source>
        <dbReference type="ARBA" id="ARBA00047698"/>
    </source>
</evidence>
<dbReference type="CDD" id="cd18126">
    <property type="entry name" value="GAPDH_I_C"/>
    <property type="match status" value="1"/>
</dbReference>
<dbReference type="GO" id="GO:0004365">
    <property type="term" value="F:glyceraldehyde-3-phosphate dehydrogenase (NAD+) (phosphorylating) activity"/>
    <property type="evidence" value="ECO:0007669"/>
    <property type="project" value="UniProtKB-UniRule"/>
</dbReference>
<keyword evidence="16" id="KW-1185">Reference proteome</keyword>
<dbReference type="Gene3D" id="3.40.50.720">
    <property type="entry name" value="NAD(P)-binding Rossmann-like Domain"/>
    <property type="match status" value="1"/>
</dbReference>
<evidence type="ECO:0000313" key="16">
    <source>
        <dbReference type="Proteomes" id="UP000078200"/>
    </source>
</evidence>
<comment type="similarity">
    <text evidence="2 12">Belongs to the glyceraldehyde-3-phosphate dehydrogenase family.</text>
</comment>
<keyword evidence="4 13" id="KW-0560">Oxidoreductase</keyword>
<feature type="domain" description="Glyceraldehyde 3-phosphate dehydrogenase NAD(P) binding" evidence="14">
    <location>
        <begin position="2"/>
        <end position="147"/>
    </location>
</feature>
<feature type="binding site" evidence="10">
    <location>
        <position position="117"/>
    </location>
    <ligand>
        <name>NAD(+)</name>
        <dbReference type="ChEBI" id="CHEBI:57540"/>
    </ligand>
</feature>
<comment type="catalytic activity">
    <reaction evidence="7 13">
        <text>D-glyceraldehyde 3-phosphate + phosphate + NAD(+) = (2R)-3-phospho-glyceroyl phosphate + NADH + H(+)</text>
        <dbReference type="Rhea" id="RHEA:10300"/>
        <dbReference type="ChEBI" id="CHEBI:15378"/>
        <dbReference type="ChEBI" id="CHEBI:43474"/>
        <dbReference type="ChEBI" id="CHEBI:57540"/>
        <dbReference type="ChEBI" id="CHEBI:57604"/>
        <dbReference type="ChEBI" id="CHEBI:57945"/>
        <dbReference type="ChEBI" id="CHEBI:59776"/>
        <dbReference type="EC" id="1.2.1.12"/>
    </reaction>
</comment>
<dbReference type="FunFam" id="3.30.360.10:FF:000001">
    <property type="entry name" value="Glyceraldehyde-3-phosphate dehydrogenase"/>
    <property type="match status" value="1"/>
</dbReference>
<feature type="active site" description="Nucleophile" evidence="8">
    <location>
        <position position="147"/>
    </location>
</feature>
<dbReference type="GO" id="GO:0006096">
    <property type="term" value="P:glycolytic process"/>
    <property type="evidence" value="ECO:0007669"/>
    <property type="project" value="UniProtKB-UniPathway"/>
</dbReference>
<comment type="subunit">
    <text evidence="3 13">Homotetramer.</text>
</comment>
<evidence type="ECO:0000259" key="14">
    <source>
        <dbReference type="SMART" id="SM00846"/>
    </source>
</evidence>
<dbReference type="PANTHER" id="PTHR10836:SF76">
    <property type="entry name" value="GLYCERALDEHYDE-3-PHOSPHATE DEHYDROGENASE-RELATED"/>
    <property type="match status" value="1"/>
</dbReference>
<sequence length="344" mass="37099">MSKIGINGFGRIGRIFCRRCLLKNAEVLAINNPALSPDQMAYLLKYDSVHGRLNVKIESGKDCLVVNNKKITVTKEKDAKKIPWTGVECVVDCSGAFTTIEKASAHIHGSVKKVVLSYPSTDAPMFVCGVNLDKYKSDMKVISNASCTTNCLAPLAKVIHDNFCIEEGLMTTVHAATSTQAVTDNAGKQWRSGRSAMLNIIPASTGAAKAVGKVIPDLNGKLTGMAFRVPTANVSVVDLTVRIQNGATADAIKEKIKEAANGPMKGILGYTEDMVVSSDFNTYSICSVFDAGACIALNDKFHKLIAWYDNEYGYCSRLLDLINFAQKKDSEADGGGEGKKHKCE</sequence>
<dbReference type="GO" id="GO:0051287">
    <property type="term" value="F:NAD binding"/>
    <property type="evidence" value="ECO:0007669"/>
    <property type="project" value="UniProtKB-UniRule"/>
</dbReference>
<feature type="binding site" evidence="9">
    <location>
        <position position="177"/>
    </location>
    <ligand>
        <name>D-glyceraldehyde 3-phosphate</name>
        <dbReference type="ChEBI" id="CHEBI:59776"/>
    </ligand>
</feature>
<evidence type="ECO:0000313" key="15">
    <source>
        <dbReference type="EnsemblMetazoa" id="GAUT026572-PA"/>
    </source>
</evidence>
<evidence type="ECO:0000256" key="3">
    <source>
        <dbReference type="ARBA" id="ARBA00011881"/>
    </source>
</evidence>
<feature type="binding site" evidence="9">
    <location>
        <begin position="205"/>
        <end position="206"/>
    </location>
    <ligand>
        <name>D-glyceraldehyde 3-phosphate</name>
        <dbReference type="ChEBI" id="CHEBI:59776"/>
    </ligand>
</feature>
<protein>
    <recommendedName>
        <fullName evidence="13">Glyceraldehyde-3-phosphate dehydrogenase</fullName>
        <ecNumber evidence="13">1.2.1.12</ecNumber>
    </recommendedName>
</protein>
<dbReference type="EC" id="1.2.1.12" evidence="13"/>
<dbReference type="UniPathway" id="UPA00109">
    <property type="reaction ID" value="UER00184"/>
</dbReference>
<dbReference type="PROSITE" id="PS00071">
    <property type="entry name" value="GAPDH"/>
    <property type="match status" value="1"/>
</dbReference>
<dbReference type="InterPro" id="IPR020829">
    <property type="entry name" value="GlycerAld_3-P_DH_cat"/>
</dbReference>
<evidence type="ECO:0000256" key="8">
    <source>
        <dbReference type="PIRSR" id="PIRSR000149-1"/>
    </source>
</evidence>
<dbReference type="SMART" id="SM00846">
    <property type="entry name" value="Gp_dh_N"/>
    <property type="match status" value="1"/>
</dbReference>
<evidence type="ECO:0000256" key="10">
    <source>
        <dbReference type="PIRSR" id="PIRSR000149-3"/>
    </source>
</evidence>
<feature type="binding site" evidence="10">
    <location>
        <begin position="11"/>
        <end position="12"/>
    </location>
    <ligand>
        <name>NAD(+)</name>
        <dbReference type="ChEBI" id="CHEBI:57540"/>
    </ligand>
</feature>
<evidence type="ECO:0000256" key="2">
    <source>
        <dbReference type="ARBA" id="ARBA00007406"/>
    </source>
</evidence>
<dbReference type="EnsemblMetazoa" id="GAUT026572-RA">
    <property type="protein sequence ID" value="GAUT026572-PA"/>
    <property type="gene ID" value="GAUT026572"/>
</dbReference>
<dbReference type="InterPro" id="IPR006424">
    <property type="entry name" value="Glyceraldehyde-3-P_DH_1"/>
</dbReference>
<dbReference type="InterPro" id="IPR020828">
    <property type="entry name" value="GlycerAld_3-P_DH_NAD(P)-bd"/>
</dbReference>
<reference evidence="15" key="1">
    <citation type="submission" date="2020-05" db="UniProtKB">
        <authorList>
            <consortium name="EnsemblMetazoa"/>
        </authorList>
    </citation>
    <scope>IDENTIFICATION</scope>
    <source>
        <strain evidence="15">TTRI</strain>
    </source>
</reference>
<evidence type="ECO:0000256" key="9">
    <source>
        <dbReference type="PIRSR" id="PIRSR000149-2"/>
    </source>
</evidence>
<dbReference type="SUPFAM" id="SSF51735">
    <property type="entry name" value="NAD(P)-binding Rossmann-fold domains"/>
    <property type="match status" value="1"/>
</dbReference>
<dbReference type="FunFam" id="3.40.50.720:FF:000266">
    <property type="entry name" value="Glyceraldehyde-3-phosphate dehydrogenase"/>
    <property type="match status" value="1"/>
</dbReference>
<dbReference type="Gene3D" id="3.30.360.10">
    <property type="entry name" value="Dihydrodipicolinate Reductase, domain 2"/>
    <property type="match status" value="1"/>
</dbReference>
<dbReference type="Pfam" id="PF00044">
    <property type="entry name" value="Gp_dh_N"/>
    <property type="match status" value="1"/>
</dbReference>
<dbReference type="NCBIfam" id="TIGR01534">
    <property type="entry name" value="GAPDH-I"/>
    <property type="match status" value="1"/>
</dbReference>
<feature type="binding site" evidence="9">
    <location>
        <position position="228"/>
    </location>
    <ligand>
        <name>D-glyceraldehyde 3-phosphate</name>
        <dbReference type="ChEBI" id="CHEBI:59776"/>
    </ligand>
</feature>
<dbReference type="InterPro" id="IPR036291">
    <property type="entry name" value="NAD(P)-bd_dom_sf"/>
</dbReference>
<dbReference type="Pfam" id="PF02800">
    <property type="entry name" value="Gp_dh_C"/>
    <property type="match status" value="1"/>
</dbReference>
<feature type="binding site" evidence="9">
    <location>
        <begin position="146"/>
        <end position="148"/>
    </location>
    <ligand>
        <name>D-glyceraldehyde 3-phosphate</name>
        <dbReference type="ChEBI" id="CHEBI:59776"/>
    </ligand>
</feature>
<feature type="site" description="Activates thiol group during catalysis" evidence="11">
    <location>
        <position position="174"/>
    </location>
</feature>
<evidence type="ECO:0000256" key="13">
    <source>
        <dbReference type="RuleBase" id="RU361160"/>
    </source>
</evidence>
<dbReference type="PANTHER" id="PTHR10836">
    <property type="entry name" value="GLYCERALDEHYDE 3-PHOSPHATE DEHYDROGENASE"/>
    <property type="match status" value="1"/>
</dbReference>
<feature type="binding site" evidence="10">
    <location>
        <position position="310"/>
    </location>
    <ligand>
        <name>NAD(+)</name>
        <dbReference type="ChEBI" id="CHEBI:57540"/>
    </ligand>
</feature>
<organism evidence="15 16">
    <name type="scientific">Glossina austeni</name>
    <name type="common">Savannah tsetse fly</name>
    <dbReference type="NCBI Taxonomy" id="7395"/>
    <lineage>
        <taxon>Eukaryota</taxon>
        <taxon>Metazoa</taxon>
        <taxon>Ecdysozoa</taxon>
        <taxon>Arthropoda</taxon>
        <taxon>Hexapoda</taxon>
        <taxon>Insecta</taxon>
        <taxon>Pterygota</taxon>
        <taxon>Neoptera</taxon>
        <taxon>Endopterygota</taxon>
        <taxon>Diptera</taxon>
        <taxon>Brachycera</taxon>
        <taxon>Muscomorpha</taxon>
        <taxon>Hippoboscoidea</taxon>
        <taxon>Glossinidae</taxon>
        <taxon>Glossina</taxon>
    </lineage>
</organism>
<dbReference type="SUPFAM" id="SSF55347">
    <property type="entry name" value="Glyceraldehyde-3-phosphate dehydrogenase-like, C-terminal domain"/>
    <property type="match status" value="1"/>
</dbReference>
<dbReference type="GO" id="GO:0050661">
    <property type="term" value="F:NADP binding"/>
    <property type="evidence" value="ECO:0007669"/>
    <property type="project" value="InterPro"/>
</dbReference>
<dbReference type="PIRSF" id="PIRSF000149">
    <property type="entry name" value="GAP_DH"/>
    <property type="match status" value="1"/>
</dbReference>
<evidence type="ECO:0000256" key="11">
    <source>
        <dbReference type="PIRSR" id="PIRSR000149-4"/>
    </source>
</evidence>